<dbReference type="RefSeq" id="WP_156231743.1">
    <property type="nucleotide sequence ID" value="NZ_CP046455.1"/>
</dbReference>
<evidence type="ECO:0000313" key="4">
    <source>
        <dbReference type="EMBL" id="QGU08293.1"/>
    </source>
</evidence>
<keyword evidence="3" id="KW-0732">Signal</keyword>
<feature type="transmembrane region" description="Helical" evidence="2">
    <location>
        <begin position="491"/>
        <end position="512"/>
    </location>
</feature>
<reference evidence="4 5" key="1">
    <citation type="submission" date="2019-11" db="EMBL/GenBank/DDBJ databases">
        <title>Complete genome sequence of Corynebacterium kalinowskii 1959, a novel Corynebacterium species isolated from soil of a small paddock in Vilsendorf, Germany.</title>
        <authorList>
            <person name="Schaffert L."/>
            <person name="Ruwe M."/>
            <person name="Milse J."/>
            <person name="Hanuschka K."/>
            <person name="Ortseifen V."/>
            <person name="Droste J."/>
            <person name="Brandt D."/>
            <person name="Schlueter L."/>
            <person name="Kutter Y."/>
            <person name="Vinke S."/>
            <person name="Viehoefer P."/>
            <person name="Jacob L."/>
            <person name="Luebke N.-C."/>
            <person name="Schulte-Berndt E."/>
            <person name="Hain C."/>
            <person name="Linder M."/>
            <person name="Schmidt P."/>
            <person name="Wollenschlaeger L."/>
            <person name="Luttermann T."/>
            <person name="Thieme E."/>
            <person name="Hassa J."/>
            <person name="Haak M."/>
            <person name="Wittchen M."/>
            <person name="Mentz A."/>
            <person name="Persicke M."/>
            <person name="Busche T."/>
            <person name="Ruckert C."/>
        </authorList>
    </citation>
    <scope>NUCLEOTIDE SEQUENCE [LARGE SCALE GENOMIC DNA]</scope>
    <source>
        <strain evidence="4 5">2039</strain>
    </source>
</reference>
<feature type="signal peptide" evidence="3">
    <location>
        <begin position="1"/>
        <end position="30"/>
    </location>
</feature>
<keyword evidence="2" id="KW-0472">Membrane</keyword>
<evidence type="ECO:0000256" key="2">
    <source>
        <dbReference type="SAM" id="Phobius"/>
    </source>
</evidence>
<sequence precursor="true">MFKNRLRTAALAGAVAVATGMTGMAVPAVAQTAIDGVNNQDGSAAAPVTAQNITEVQLRTKTDATAAYLAALQDPSNDLQALITEYIDLGSDGFDPSEEAARIAFEDAEADAAAQLATSAQNIKDARASVLYALEKDQAATEAWDALVSNLNGAVEVLNPPAPNAVTSENNLIERTNDANTHVDEFQTLPALTDLEGEYLHFGSPVTNNPVDRDTAHSAYEQLKELKAEVDRQYELAGIWNIDTDDGQYINREHMAALEALKIELDARFDSAKTVYDAAVAANREAQKTDVLVRQLFLERATAQRDTLRAVEAVLSTTARFVELHQDGTLYNDGDETVTLASLYSEAIDAAIEGVDYNLPLLADADQATVDYFLAWESDLTNNNDGDQYKVEKAEFAVTTYQNLRENSRIWQDEVKKVEAIDAQLKAQGEAAAAEAEALAAEKDRLAKEAEAAAALQKQIAEALQAIAEGKNNTPAPIENGSTGSSENTGIIGLIAAIGGIVGLIAVAFPFIQDFLR</sequence>
<keyword evidence="5" id="KW-1185">Reference proteome</keyword>
<proteinExistence type="predicted"/>
<evidence type="ECO:0000256" key="1">
    <source>
        <dbReference type="SAM" id="Coils"/>
    </source>
</evidence>
<dbReference type="KEGG" id="cok:COCCU_11965"/>
<name>A0A6B8VVX5_9CORY</name>
<keyword evidence="1" id="KW-0175">Coiled coil</keyword>
<keyword evidence="2" id="KW-1133">Transmembrane helix</keyword>
<feature type="chain" id="PRO_5025330606" evidence="3">
    <location>
        <begin position="31"/>
        <end position="517"/>
    </location>
</feature>
<keyword evidence="2" id="KW-0812">Transmembrane</keyword>
<dbReference type="AlphaFoldDB" id="A0A6B8VVX5"/>
<dbReference type="NCBIfam" id="NF038023">
    <property type="entry name" value="S_layer_PS2"/>
    <property type="match status" value="1"/>
</dbReference>
<accession>A0A6B8VVX5</accession>
<dbReference type="EMBL" id="CP046455">
    <property type="protein sequence ID" value="QGU08293.1"/>
    <property type="molecule type" value="Genomic_DNA"/>
</dbReference>
<protein>
    <submittedName>
        <fullName evidence="4">Uncharacterized protein</fullName>
    </submittedName>
</protein>
<organism evidence="4 5">
    <name type="scientific">Corynebacterium occultum</name>
    <dbReference type="NCBI Taxonomy" id="2675219"/>
    <lineage>
        <taxon>Bacteria</taxon>
        <taxon>Bacillati</taxon>
        <taxon>Actinomycetota</taxon>
        <taxon>Actinomycetes</taxon>
        <taxon>Mycobacteriales</taxon>
        <taxon>Corynebacteriaceae</taxon>
        <taxon>Corynebacterium</taxon>
    </lineage>
</organism>
<evidence type="ECO:0000313" key="5">
    <source>
        <dbReference type="Proteomes" id="UP000424462"/>
    </source>
</evidence>
<dbReference type="Proteomes" id="UP000424462">
    <property type="component" value="Chromosome"/>
</dbReference>
<gene>
    <name evidence="4" type="ORF">COCCU_11965</name>
</gene>
<evidence type="ECO:0000256" key="3">
    <source>
        <dbReference type="SAM" id="SignalP"/>
    </source>
</evidence>
<feature type="coiled-coil region" evidence="1">
    <location>
        <begin position="401"/>
        <end position="473"/>
    </location>
</feature>